<name>A0A926V9E1_9CYAN</name>
<feature type="compositionally biased region" description="Basic residues" evidence="1">
    <location>
        <begin position="93"/>
        <end position="108"/>
    </location>
</feature>
<keyword evidence="4" id="KW-1185">Reference proteome</keyword>
<evidence type="ECO:0000256" key="1">
    <source>
        <dbReference type="SAM" id="MobiDB-lite"/>
    </source>
</evidence>
<sequence length="117" mass="12196">MASTNSTNAIANFGTMLKKTYILGILTVSTAGILPFAAKATANPCCQPSGGDSAVVQTSTQQANVSGKGNSVNQNSNQSANASNPTVQPVRTGQKRPVRVRPVRRPVHRPVCNSTCK</sequence>
<comment type="caution">
    <text evidence="3">The sequence shown here is derived from an EMBL/GenBank/DDBJ whole genome shotgun (WGS) entry which is preliminary data.</text>
</comment>
<feature type="compositionally biased region" description="Low complexity" evidence="1">
    <location>
        <begin position="64"/>
        <end position="84"/>
    </location>
</feature>
<reference evidence="3" key="2">
    <citation type="submission" date="2020-08" db="EMBL/GenBank/DDBJ databases">
        <authorList>
            <person name="Chen M."/>
            <person name="Teng W."/>
            <person name="Zhao L."/>
            <person name="Hu C."/>
            <person name="Zhou Y."/>
            <person name="Han B."/>
            <person name="Song L."/>
            <person name="Shu W."/>
        </authorList>
    </citation>
    <scope>NUCLEOTIDE SEQUENCE</scope>
    <source>
        <strain evidence="3">FACHB-1375</strain>
    </source>
</reference>
<keyword evidence="2" id="KW-1133">Transmembrane helix</keyword>
<accession>A0A926V9E1</accession>
<keyword evidence="2" id="KW-0812">Transmembrane</keyword>
<organism evidence="3 4">
    <name type="scientific">Aerosakkonema funiforme FACHB-1375</name>
    <dbReference type="NCBI Taxonomy" id="2949571"/>
    <lineage>
        <taxon>Bacteria</taxon>
        <taxon>Bacillati</taxon>
        <taxon>Cyanobacteriota</taxon>
        <taxon>Cyanophyceae</taxon>
        <taxon>Oscillatoriophycideae</taxon>
        <taxon>Aerosakkonematales</taxon>
        <taxon>Aerosakkonemataceae</taxon>
        <taxon>Aerosakkonema</taxon>
    </lineage>
</organism>
<evidence type="ECO:0000256" key="2">
    <source>
        <dbReference type="SAM" id="Phobius"/>
    </source>
</evidence>
<reference evidence="3" key="1">
    <citation type="journal article" date="2015" name="ISME J.">
        <title>Draft Genome Sequence of Streptomyces incarnatus NRRL8089, which Produces the Nucleoside Antibiotic Sinefungin.</title>
        <authorList>
            <person name="Oshima K."/>
            <person name="Hattori M."/>
            <person name="Shimizu H."/>
            <person name="Fukuda K."/>
            <person name="Nemoto M."/>
            <person name="Inagaki K."/>
            <person name="Tamura T."/>
        </authorList>
    </citation>
    <scope>NUCLEOTIDE SEQUENCE</scope>
    <source>
        <strain evidence="3">FACHB-1375</strain>
    </source>
</reference>
<dbReference type="RefSeq" id="WP_190460805.1">
    <property type="nucleotide sequence ID" value="NZ_JACJPW010000001.1"/>
</dbReference>
<dbReference type="AlphaFoldDB" id="A0A926V9E1"/>
<proteinExistence type="predicted"/>
<evidence type="ECO:0000313" key="4">
    <source>
        <dbReference type="Proteomes" id="UP000641646"/>
    </source>
</evidence>
<dbReference type="EMBL" id="JACJPW010000001">
    <property type="protein sequence ID" value="MBD2179530.1"/>
    <property type="molecule type" value="Genomic_DNA"/>
</dbReference>
<protein>
    <submittedName>
        <fullName evidence="3">Uncharacterized protein</fullName>
    </submittedName>
</protein>
<feature type="region of interest" description="Disordered" evidence="1">
    <location>
        <begin position="48"/>
        <end position="117"/>
    </location>
</feature>
<keyword evidence="2" id="KW-0472">Membrane</keyword>
<evidence type="ECO:0000313" key="3">
    <source>
        <dbReference type="EMBL" id="MBD2179530.1"/>
    </source>
</evidence>
<dbReference type="Proteomes" id="UP000641646">
    <property type="component" value="Unassembled WGS sequence"/>
</dbReference>
<gene>
    <name evidence="3" type="ORF">H6G03_00085</name>
</gene>
<feature type="transmembrane region" description="Helical" evidence="2">
    <location>
        <begin position="21"/>
        <end position="38"/>
    </location>
</feature>